<dbReference type="RefSeq" id="WP_161492939.1">
    <property type="nucleotide sequence ID" value="NZ_CP020660.1"/>
</dbReference>
<accession>A0A291B8U2</accession>
<reference evidence="2" key="1">
    <citation type="submission" date="2017-04" db="EMBL/GenBank/DDBJ databases">
        <title>Genome evolution of the luminous symbionts of deep sea anglerfish.</title>
        <authorList>
            <person name="Hendry T.A."/>
        </authorList>
    </citation>
    <scope>NUCLEOTIDE SEQUENCE [LARGE SCALE GENOMIC DNA]</scope>
</reference>
<evidence type="ECO:0000313" key="1">
    <source>
        <dbReference type="EMBL" id="ATF09387.1"/>
    </source>
</evidence>
<keyword evidence="2" id="KW-1185">Reference proteome</keyword>
<name>A0A291B8U2_9GAMM</name>
<dbReference type="AlphaFoldDB" id="A0A291B8U2"/>
<evidence type="ECO:0000313" key="2">
    <source>
        <dbReference type="Proteomes" id="UP000218160"/>
    </source>
</evidence>
<protein>
    <submittedName>
        <fullName evidence="1">Mobile element protein</fullName>
    </submittedName>
</protein>
<gene>
    <name evidence="1" type="ORF">BTN50_0880</name>
</gene>
<organism evidence="1 2">
    <name type="scientific">Candidatus Enterovibrio altilux</name>
    <dbReference type="NCBI Taxonomy" id="1927128"/>
    <lineage>
        <taxon>Bacteria</taxon>
        <taxon>Pseudomonadati</taxon>
        <taxon>Pseudomonadota</taxon>
        <taxon>Gammaproteobacteria</taxon>
        <taxon>Vibrionales</taxon>
        <taxon>Vibrionaceae</taxon>
        <taxon>Enterovibrio</taxon>
    </lineage>
</organism>
<dbReference type="EMBL" id="CP020660">
    <property type="protein sequence ID" value="ATF09387.1"/>
    <property type="molecule type" value="Genomic_DNA"/>
</dbReference>
<sequence>MININTHKIITAELSTLNMTDGEVLPYLLKQTHRRINVISGYSIDDTKQCYKIIRIK</sequence>
<dbReference type="KEGG" id="elux:BTN50_0880"/>
<dbReference type="Proteomes" id="UP000218160">
    <property type="component" value="Chromosome 1"/>
</dbReference>
<proteinExistence type="predicted"/>